<accession>A0ABS7D5I8</accession>
<dbReference type="RefSeq" id="WP_219872455.1">
    <property type="nucleotide sequence ID" value="NZ_JAHZIJ010000006.1"/>
</dbReference>
<reference evidence="1 2" key="1">
    <citation type="submission" date="2021-07" db="EMBL/GenBank/DDBJ databases">
        <title>Paenibacillus radiodurans sp. nov., isolated from the southeastern edge of Tengger Desert.</title>
        <authorList>
            <person name="Zhang G."/>
        </authorList>
    </citation>
    <scope>NUCLEOTIDE SEQUENCE [LARGE SCALE GENOMIC DNA]</scope>
    <source>
        <strain evidence="1 2">DT7-4</strain>
    </source>
</reference>
<protein>
    <recommendedName>
        <fullName evidence="3">Ubiquitin-like domain-containing protein</fullName>
    </recommendedName>
</protein>
<name>A0ABS7D5I8_9BACL</name>
<dbReference type="EMBL" id="JAHZIJ010000006">
    <property type="protein sequence ID" value="MBW7475204.1"/>
    <property type="molecule type" value="Genomic_DNA"/>
</dbReference>
<gene>
    <name evidence="1" type="ORF">K0T92_10635</name>
</gene>
<evidence type="ECO:0000313" key="2">
    <source>
        <dbReference type="Proteomes" id="UP000812277"/>
    </source>
</evidence>
<evidence type="ECO:0008006" key="3">
    <source>
        <dbReference type="Google" id="ProtNLM"/>
    </source>
</evidence>
<comment type="caution">
    <text evidence="1">The sequence shown here is derived from an EMBL/GenBank/DDBJ whole genome shotgun (WGS) entry which is preliminary data.</text>
</comment>
<dbReference type="Proteomes" id="UP000812277">
    <property type="component" value="Unassembled WGS sequence"/>
</dbReference>
<proteinExistence type="predicted"/>
<sequence>MDEVIVTVIVQEENERRIDLEIPVSLSVRKCKEMLRLANWMPQSDNSKFEVSLTGEEWNVLEDDIELSDVIYGDGAYIRVTINTL</sequence>
<evidence type="ECO:0000313" key="1">
    <source>
        <dbReference type="EMBL" id="MBW7475204.1"/>
    </source>
</evidence>
<organism evidence="1 2">
    <name type="scientific">Paenibacillus oenotherae</name>
    <dbReference type="NCBI Taxonomy" id="1435645"/>
    <lineage>
        <taxon>Bacteria</taxon>
        <taxon>Bacillati</taxon>
        <taxon>Bacillota</taxon>
        <taxon>Bacilli</taxon>
        <taxon>Bacillales</taxon>
        <taxon>Paenibacillaceae</taxon>
        <taxon>Paenibacillus</taxon>
    </lineage>
</organism>
<keyword evidence="2" id="KW-1185">Reference proteome</keyword>